<name>A0A6H5HWC3_9HYME</name>
<accession>A0A6H5HWC3</accession>
<evidence type="ECO:0000256" key="1">
    <source>
        <dbReference type="SAM" id="MobiDB-lite"/>
    </source>
</evidence>
<evidence type="ECO:0008006" key="4">
    <source>
        <dbReference type="Google" id="ProtNLM"/>
    </source>
</evidence>
<dbReference type="PANTHER" id="PTHR47510">
    <property type="entry name" value="REVERSE TRANSCRIPTASE DOMAIN-CONTAINING PROTEIN"/>
    <property type="match status" value="1"/>
</dbReference>
<organism evidence="2 3">
    <name type="scientific">Trichogramma brassicae</name>
    <dbReference type="NCBI Taxonomy" id="86971"/>
    <lineage>
        <taxon>Eukaryota</taxon>
        <taxon>Metazoa</taxon>
        <taxon>Ecdysozoa</taxon>
        <taxon>Arthropoda</taxon>
        <taxon>Hexapoda</taxon>
        <taxon>Insecta</taxon>
        <taxon>Pterygota</taxon>
        <taxon>Neoptera</taxon>
        <taxon>Endopterygota</taxon>
        <taxon>Hymenoptera</taxon>
        <taxon>Apocrita</taxon>
        <taxon>Proctotrupomorpha</taxon>
        <taxon>Chalcidoidea</taxon>
        <taxon>Trichogrammatidae</taxon>
        <taxon>Trichogramma</taxon>
    </lineage>
</organism>
<dbReference type="Proteomes" id="UP000479190">
    <property type="component" value="Unassembled WGS sequence"/>
</dbReference>
<gene>
    <name evidence="2" type="ORF">TBRA_LOCUS1696</name>
</gene>
<dbReference type="EMBL" id="CADCXV010000336">
    <property type="protein sequence ID" value="CAB0029667.1"/>
    <property type="molecule type" value="Genomic_DNA"/>
</dbReference>
<dbReference type="AlphaFoldDB" id="A0A6H5HWC3"/>
<proteinExistence type="predicted"/>
<evidence type="ECO:0000313" key="2">
    <source>
        <dbReference type="EMBL" id="CAB0029667.1"/>
    </source>
</evidence>
<feature type="compositionally biased region" description="Basic residues" evidence="1">
    <location>
        <begin position="454"/>
        <end position="470"/>
    </location>
</feature>
<dbReference type="OrthoDB" id="10056483at2759"/>
<sequence length="794" mass="91214">MSLPKVVRNIRRSCSPIAQRNLCGSVARPVAVTHLVHADITRLPHSTQFVKRRTDPRCPSNVTSANAIAHDDSTHWACSPRMIERMLRYLLRCISRSASCYNSKKLQSVTGANRSEHEVLYGLVRNTVTSTRTMTRHRRVNQINLIYSVGTHGGARPGESRTSPFDCGLILLKSVRACARRKKEQEREKESKSSAIWHVLMGRVHERVCLLTLIRPSRFLSFTEATYIRAPKDVNEERRGTRRARDEDRRRGRRRRRRLRCCWLGQKAKRILPFYYPRVRSGVGAFYMLTTTTTTFTHTHRHALYHHDYSGSYYCFHAYHYTRKLGGRKRPNESFTGREDLASLSLFFANSSSSSSQLLVERKGEGARAQEVEGCRDTLESSRRHDNLVQACINAARRNSLRALRLQRRTPYVAESYTRLDIVSGQRGRRRTRRTTRSTSSWILRKASGGVRDRSRRRRRRRRRRGRRRVCAVRGGSSAAAGKRALYYTCDVSALRSSLNDRLSETFGLSGGDGPSDVLDAVSTAILAEFDSFAPVISRPFRRPPAPWMTDALRAECRQRDRLFQRARRLASAHLMTRYRTMRRELRGRMLCARRNYLNRCLEEQPDQAAVWRLLERHGVTASRSSSAVGRFTLDELNEFYRGVASAHRPCSLAQLANIVAIEPFQTDSRFSFTPITAIEIGRIYNECVRRSRGRSSDGLPLQYLSHVWPTLLPYIVDLFNFCLSSCAYPDAWKRAFIVPLNKVSSPVSPADTRPIVNLPHLAKMFDRLFTRQMLDYLESNELILPNQFGLLEP</sequence>
<keyword evidence="3" id="KW-1185">Reference proteome</keyword>
<reference evidence="2 3" key="1">
    <citation type="submission" date="2020-02" db="EMBL/GenBank/DDBJ databases">
        <authorList>
            <person name="Ferguson B K."/>
        </authorList>
    </citation>
    <scope>NUCLEOTIDE SEQUENCE [LARGE SCALE GENOMIC DNA]</scope>
</reference>
<feature type="region of interest" description="Disordered" evidence="1">
    <location>
        <begin position="448"/>
        <end position="470"/>
    </location>
</feature>
<protein>
    <recommendedName>
        <fullName evidence="4">Reverse transcriptase domain-containing protein</fullName>
    </recommendedName>
</protein>
<evidence type="ECO:0000313" key="3">
    <source>
        <dbReference type="Proteomes" id="UP000479190"/>
    </source>
</evidence>
<dbReference type="PANTHER" id="PTHR47510:SF3">
    <property type="entry name" value="ENDO_EXONUCLEASE_PHOSPHATASE DOMAIN-CONTAINING PROTEIN"/>
    <property type="match status" value="1"/>
</dbReference>